<dbReference type="InterPro" id="IPR011009">
    <property type="entry name" value="Kinase-like_dom_sf"/>
</dbReference>
<dbReference type="Pfam" id="PF00069">
    <property type="entry name" value="Pkinase"/>
    <property type="match status" value="1"/>
</dbReference>
<feature type="region of interest" description="Disordered" evidence="2">
    <location>
        <begin position="411"/>
        <end position="431"/>
    </location>
</feature>
<name>A0A0G4IF28_9ALVE</name>
<organism evidence="4">
    <name type="scientific">Chromera velia CCMP2878</name>
    <dbReference type="NCBI Taxonomy" id="1169474"/>
    <lineage>
        <taxon>Eukaryota</taxon>
        <taxon>Sar</taxon>
        <taxon>Alveolata</taxon>
        <taxon>Colpodellida</taxon>
        <taxon>Chromeraceae</taxon>
        <taxon>Chromera</taxon>
    </lineage>
</organism>
<dbReference type="SMART" id="SM00220">
    <property type="entry name" value="S_TKc"/>
    <property type="match status" value="1"/>
</dbReference>
<accession>A0A0G4IF28</accession>
<dbReference type="PROSITE" id="PS50011">
    <property type="entry name" value="PROTEIN_KINASE_DOM"/>
    <property type="match status" value="1"/>
</dbReference>
<dbReference type="VEuPathDB" id="CryptoDB:Cvel_13786"/>
<proteinExistence type="predicted"/>
<sequence length="612" mass="66702">MPPVSVILQNLIAGRAQPQLQTGLQPEDLTLDTQAVLGVGSFGFVHRGQLKGEPVVVKRIPTSTEAQRKEVENSMKALMGASSHPNTCSLVGVFKAAGETEHTLLAMEGCASNLTALMQGGPLPADAARVIVRTIARVHQSFRNRGTAHVDLKPENVLFKTPLNLYQSGLSEASVQQSLRLTDYGAPLLTVSGGISGGIAHMASAAPYTPPECWDGEGEHGEDFLSSFVQSNGDVYALGVLLWELLSGERAWVGHSWQQIFRKVVKGERPDIQRIPQETRYMVKRMWDTSTHRLSAHDVVQMLENGYSTADARSLAEPLFHRLCSQFTPDRQTFTGKNVISLSNHFRVGGSVMSAALELLVRNGYVYHSEESGDKFLVTAAAWQGLAMTPARSLDGLFGGFFGFGAHGFDDPNSSQQQQQQQQQNFGAQGGGQIDAERLKEPLFRYLCSQFTPQTQAFHRTAVVAMANQFHVSGAVMSATLDILEHEGYIFNPEEDTDTFILTNPGGFFGFGANGLEDLAPSQQQQQQNLGAQGGGQNVAERLKLPLFRHLSSEYTPEVQAFHRSAVVAIADRFNVSGSIMSATLDILEHEGYIYNPDEDTDTFILTNAGGF</sequence>
<gene>
    <name evidence="4" type="ORF">Cvel_13786</name>
</gene>
<dbReference type="InterPro" id="IPR017441">
    <property type="entry name" value="Protein_kinase_ATP_BS"/>
</dbReference>
<dbReference type="GO" id="GO:0005524">
    <property type="term" value="F:ATP binding"/>
    <property type="evidence" value="ECO:0007669"/>
    <property type="project" value="UniProtKB-UniRule"/>
</dbReference>
<dbReference type="PROSITE" id="PS00107">
    <property type="entry name" value="PROTEIN_KINASE_ATP"/>
    <property type="match status" value="1"/>
</dbReference>
<evidence type="ECO:0000259" key="3">
    <source>
        <dbReference type="PROSITE" id="PS50011"/>
    </source>
</evidence>
<dbReference type="InterPro" id="IPR051681">
    <property type="entry name" value="Ser/Thr_Kinases-Pseudokinases"/>
</dbReference>
<dbReference type="EMBL" id="CDMZ01005904">
    <property type="protein sequence ID" value="CEM55728.1"/>
    <property type="molecule type" value="Genomic_DNA"/>
</dbReference>
<reference evidence="4" key="1">
    <citation type="submission" date="2014-11" db="EMBL/GenBank/DDBJ databases">
        <authorList>
            <person name="Otto D Thomas"/>
            <person name="Naeem Raeece"/>
        </authorList>
    </citation>
    <scope>NUCLEOTIDE SEQUENCE</scope>
</reference>
<keyword evidence="1" id="KW-0547">Nucleotide-binding</keyword>
<dbReference type="Gene3D" id="1.10.510.10">
    <property type="entry name" value="Transferase(Phosphotransferase) domain 1"/>
    <property type="match status" value="1"/>
</dbReference>
<feature type="binding site" evidence="1">
    <location>
        <position position="58"/>
    </location>
    <ligand>
        <name>ATP</name>
        <dbReference type="ChEBI" id="CHEBI:30616"/>
    </ligand>
</feature>
<dbReference type="AlphaFoldDB" id="A0A0G4IF28"/>
<evidence type="ECO:0000313" key="4">
    <source>
        <dbReference type="EMBL" id="CEM55728.1"/>
    </source>
</evidence>
<dbReference type="GO" id="GO:0004674">
    <property type="term" value="F:protein serine/threonine kinase activity"/>
    <property type="evidence" value="ECO:0007669"/>
    <property type="project" value="TreeGrafter"/>
</dbReference>
<dbReference type="PANTHER" id="PTHR44329">
    <property type="entry name" value="SERINE/THREONINE-PROTEIN KINASE TNNI3K-RELATED"/>
    <property type="match status" value="1"/>
</dbReference>
<dbReference type="InterPro" id="IPR000719">
    <property type="entry name" value="Prot_kinase_dom"/>
</dbReference>
<dbReference type="SUPFAM" id="SSF56112">
    <property type="entry name" value="Protein kinase-like (PK-like)"/>
    <property type="match status" value="1"/>
</dbReference>
<protein>
    <recommendedName>
        <fullName evidence="3">Protein kinase domain-containing protein</fullName>
    </recommendedName>
</protein>
<dbReference type="Gene3D" id="3.30.200.20">
    <property type="entry name" value="Phosphorylase Kinase, domain 1"/>
    <property type="match status" value="1"/>
</dbReference>
<feature type="compositionally biased region" description="Low complexity" evidence="2">
    <location>
        <begin position="416"/>
        <end position="427"/>
    </location>
</feature>
<dbReference type="PANTHER" id="PTHR44329:SF214">
    <property type="entry name" value="PROTEIN KINASE DOMAIN-CONTAINING PROTEIN"/>
    <property type="match status" value="1"/>
</dbReference>
<keyword evidence="1" id="KW-0067">ATP-binding</keyword>
<evidence type="ECO:0000256" key="1">
    <source>
        <dbReference type="PROSITE-ProRule" id="PRU10141"/>
    </source>
</evidence>
<evidence type="ECO:0000256" key="2">
    <source>
        <dbReference type="SAM" id="MobiDB-lite"/>
    </source>
</evidence>
<feature type="domain" description="Protein kinase" evidence="3">
    <location>
        <begin position="31"/>
        <end position="320"/>
    </location>
</feature>
<dbReference type="PhylomeDB" id="A0A0G4IF28"/>